<protein>
    <submittedName>
        <fullName evidence="2">T9SS type A sorting domain-containing protein</fullName>
    </submittedName>
</protein>
<comment type="caution">
    <text evidence="2">The sequence shown here is derived from an EMBL/GenBank/DDBJ whole genome shotgun (WGS) entry which is preliminary data.</text>
</comment>
<gene>
    <name evidence="2" type="ORF">IPO85_06850</name>
</gene>
<dbReference type="InterPro" id="IPR013694">
    <property type="entry name" value="VIT"/>
</dbReference>
<dbReference type="Pfam" id="PF08487">
    <property type="entry name" value="VIT"/>
    <property type="match status" value="1"/>
</dbReference>
<proteinExistence type="predicted"/>
<evidence type="ECO:0000313" key="2">
    <source>
        <dbReference type="EMBL" id="MBK9717217.1"/>
    </source>
</evidence>
<name>A0A9D7S8R3_9BACT</name>
<accession>A0A9D7S8R3</accession>
<dbReference type="Pfam" id="PF18962">
    <property type="entry name" value="Por_Secre_tail"/>
    <property type="match status" value="1"/>
</dbReference>
<dbReference type="NCBIfam" id="TIGR04183">
    <property type="entry name" value="Por_Secre_tail"/>
    <property type="match status" value="1"/>
</dbReference>
<dbReference type="AlphaFoldDB" id="A0A9D7S8R3"/>
<feature type="domain" description="VIT" evidence="1">
    <location>
        <begin position="28"/>
        <end position="162"/>
    </location>
</feature>
<dbReference type="EMBL" id="JADKFW010000004">
    <property type="protein sequence ID" value="MBK9717217.1"/>
    <property type="molecule type" value="Genomic_DNA"/>
</dbReference>
<dbReference type="InterPro" id="IPR026444">
    <property type="entry name" value="Secre_tail"/>
</dbReference>
<evidence type="ECO:0000259" key="1">
    <source>
        <dbReference type="PROSITE" id="PS51468"/>
    </source>
</evidence>
<reference evidence="2 3" key="1">
    <citation type="submission" date="2020-10" db="EMBL/GenBank/DDBJ databases">
        <title>Connecting structure to function with the recovery of over 1000 high-quality activated sludge metagenome-assembled genomes encoding full-length rRNA genes using long-read sequencing.</title>
        <authorList>
            <person name="Singleton C.M."/>
            <person name="Petriglieri F."/>
            <person name="Kristensen J.M."/>
            <person name="Kirkegaard R.H."/>
            <person name="Michaelsen T.Y."/>
            <person name="Andersen M.H."/>
            <person name="Karst S.M."/>
            <person name="Dueholm M.S."/>
            <person name="Nielsen P.H."/>
            <person name="Albertsen M."/>
        </authorList>
    </citation>
    <scope>NUCLEOTIDE SEQUENCE [LARGE SCALE GENOMIC DNA]</scope>
    <source>
        <strain evidence="2">Ribe_18-Q3-R11-54_BAT3C.373</strain>
    </source>
</reference>
<organism evidence="2 3">
    <name type="scientific">Candidatus Defluviibacterium haderslevense</name>
    <dbReference type="NCBI Taxonomy" id="2981993"/>
    <lineage>
        <taxon>Bacteria</taxon>
        <taxon>Pseudomonadati</taxon>
        <taxon>Bacteroidota</taxon>
        <taxon>Saprospiria</taxon>
        <taxon>Saprospirales</taxon>
        <taxon>Saprospiraceae</taxon>
        <taxon>Candidatus Defluviibacterium</taxon>
    </lineage>
</organism>
<dbReference type="Proteomes" id="UP000808349">
    <property type="component" value="Unassembled WGS sequence"/>
</dbReference>
<evidence type="ECO:0000313" key="3">
    <source>
        <dbReference type="Proteomes" id="UP000808349"/>
    </source>
</evidence>
<sequence>MKNYVSISILFLLLSSFFFTSLKAYNSLTVQDPRATWRYGVGTMDSVTLVVKPKGLFLEHSIYINFSAKNLNYTSKDTLEVIFNFDLPSNAIVTDSWLWLTPSQILKGKLLDLWTASTIYENIVKRRRDPSILKKLTATQYELRIFPMAGNAYRKVKITYLVPLDLNGNILSGPIATNYLTTSKIPINNINFIYLPETKYGNPILKTNTGTEITFWEKEDPEFGKFLYKPITLNDITKTPILQFTLDRSYTSYFTTFEKDNENYYQLAVQLSSLVQAAKDKKILITFDYYQSNTFSKDVILDELQSSLIKNLSPTQSFNMCYVSGFDVVFNSTDWISATPENIITQINKLRNNASNVGSTLSLLAKSLQYIKSKNNDGSIYFLTAGDMYSNIDLSNSILQDLTKEGLASTTIHITDICSLNKFCGYINNILYCNNHYLYTNISRISKGSYTKYDIQNSSLSALFTSSISKTIGNILNLDFYSTVDNGFCYNKYINKDLNQYNLSDYIVQVGKFTGSLPFRGEVSGFLDNKIFNSKFTIPIENRLPTDATNVQIWAGNYIKELEKNISSNITVNNIINLSTEHNVLSLYTAFLCLEDTSYYCVNCKDETHINTGTEELIDTTNFISYPNPFSEKIQFTLNDIKNIDPGQVSISIYDISGRKVDIISEFQLIQGSLKFSWHPNPEIQTGIYICIVKAKNSVYKKKIIKM</sequence>
<dbReference type="PROSITE" id="PS51468">
    <property type="entry name" value="VIT"/>
    <property type="match status" value="1"/>
</dbReference>